<feature type="region of interest" description="Disordered" evidence="1">
    <location>
        <begin position="419"/>
        <end position="441"/>
    </location>
</feature>
<dbReference type="Pfam" id="PF04860">
    <property type="entry name" value="Phage_portal"/>
    <property type="match status" value="1"/>
</dbReference>
<dbReference type="InterPro" id="IPR006427">
    <property type="entry name" value="Portal_HK97"/>
</dbReference>
<reference evidence="2" key="1">
    <citation type="journal article" date="2015" name="Nature">
        <title>Complex archaea that bridge the gap between prokaryotes and eukaryotes.</title>
        <authorList>
            <person name="Spang A."/>
            <person name="Saw J.H."/>
            <person name="Jorgensen S.L."/>
            <person name="Zaremba-Niedzwiedzka K."/>
            <person name="Martijn J."/>
            <person name="Lind A.E."/>
            <person name="van Eijk R."/>
            <person name="Schleper C."/>
            <person name="Guy L."/>
            <person name="Ettema T.J."/>
        </authorList>
    </citation>
    <scope>NUCLEOTIDE SEQUENCE</scope>
</reference>
<proteinExistence type="predicted"/>
<gene>
    <name evidence="2" type="ORF">LCGC14_0583400</name>
</gene>
<organism evidence="2">
    <name type="scientific">marine sediment metagenome</name>
    <dbReference type="NCBI Taxonomy" id="412755"/>
    <lineage>
        <taxon>unclassified sequences</taxon>
        <taxon>metagenomes</taxon>
        <taxon>ecological metagenomes</taxon>
    </lineage>
</organism>
<evidence type="ECO:0008006" key="3">
    <source>
        <dbReference type="Google" id="ProtNLM"/>
    </source>
</evidence>
<evidence type="ECO:0000256" key="1">
    <source>
        <dbReference type="SAM" id="MobiDB-lite"/>
    </source>
</evidence>
<accession>A0A0F9RFS4</accession>
<feature type="compositionally biased region" description="Polar residues" evidence="1">
    <location>
        <begin position="421"/>
        <end position="433"/>
    </location>
</feature>
<dbReference type="EMBL" id="LAZR01000889">
    <property type="protein sequence ID" value="KKN55350.1"/>
    <property type="molecule type" value="Genomic_DNA"/>
</dbReference>
<dbReference type="InterPro" id="IPR006944">
    <property type="entry name" value="Phage/GTA_portal"/>
</dbReference>
<comment type="caution">
    <text evidence="2">The sequence shown here is derived from an EMBL/GenBank/DDBJ whole genome shotgun (WGS) entry which is preliminary data.</text>
</comment>
<sequence>MMNILGYLRLGTRRSLTAFADFLHSFQTAGDSSLPGFSGPTRSGVTVDNDSALNYSAVWAATRLIADTTARLPLLLYQRNPGPDKTKRLATEHPLFNVLAKAPNPHMTSMTWRSMATPQLVNAGNTYSEIIRDERGRTMRLWPVHANRVTPFIRNNDGILRFRIDHPSGNDVELLSEDMFNVVGSMSEQGVIGKGVIGQARESIGMGLATERYGATLFGNDGRTSGILTTPKKLSEPAAKRMREDWKTLHGGGPDKGNRVAILEEGTTYNAIAIPPEDAQFLGTRQHNISEIARWYGLPPHKLADLTRATFSNIEQLALEFIDALMPWLVRWETETWRQLLTVQEQADGFFAEHLLLTLLQSDSAARSKFYTELWRIGVLSANEIRGLENLNGIGPDGDTRFVAMNMVPLDRLDEIDFSKGSGQSPQREQQSPSKPPRTLTDNFGEWCMKEANDAQQKRDLCEGWVADVLKRLLTNEANAAKRASRKPTEWLAWMETYYGRHERLAVDALRPVLSKVLQANVILGDDDFNVDPNPIRPSVADQLIASAVNDLVTSHVAESRRQLSGLYDTVNKDEFPAAVAACVDTWPTERSEADAKVWVNERSHLGHEVMTG</sequence>
<protein>
    <recommendedName>
        <fullName evidence="3">Phage portal protein</fullName>
    </recommendedName>
</protein>
<dbReference type="NCBIfam" id="TIGR01537">
    <property type="entry name" value="portal_HK97"/>
    <property type="match status" value="1"/>
</dbReference>
<name>A0A0F9RFS4_9ZZZZ</name>
<evidence type="ECO:0000313" key="2">
    <source>
        <dbReference type="EMBL" id="KKN55350.1"/>
    </source>
</evidence>
<dbReference type="AlphaFoldDB" id="A0A0F9RFS4"/>